<reference evidence="6 7" key="1">
    <citation type="journal article" date="2019" name="Int. J. Syst. Evol. Microbiol.">
        <title>The Global Catalogue of Microorganisms (GCM) 10K type strain sequencing project: providing services to taxonomists for standard genome sequencing and annotation.</title>
        <authorList>
            <consortium name="The Broad Institute Genomics Platform"/>
            <consortium name="The Broad Institute Genome Sequencing Center for Infectious Disease"/>
            <person name="Wu L."/>
            <person name="Ma J."/>
        </authorList>
    </citation>
    <scope>NUCLEOTIDE SEQUENCE [LARGE SCALE GENOMIC DNA]</scope>
    <source>
        <strain evidence="6 7">JCM 16009</strain>
    </source>
</reference>
<dbReference type="InterPro" id="IPR016163">
    <property type="entry name" value="Ald_DH_C"/>
</dbReference>
<dbReference type="Proteomes" id="UP001500449">
    <property type="component" value="Unassembled WGS sequence"/>
</dbReference>
<organism evidence="6 7">
    <name type="scientific">Pseudonocardia ailaonensis</name>
    <dbReference type="NCBI Taxonomy" id="367279"/>
    <lineage>
        <taxon>Bacteria</taxon>
        <taxon>Bacillati</taxon>
        <taxon>Actinomycetota</taxon>
        <taxon>Actinomycetes</taxon>
        <taxon>Pseudonocardiales</taxon>
        <taxon>Pseudonocardiaceae</taxon>
        <taxon>Pseudonocardia</taxon>
    </lineage>
</organism>
<dbReference type="InterPro" id="IPR029510">
    <property type="entry name" value="Ald_DH_CS_GLU"/>
</dbReference>
<dbReference type="SUPFAM" id="SSF53720">
    <property type="entry name" value="ALDH-like"/>
    <property type="match status" value="1"/>
</dbReference>
<evidence type="ECO:0000313" key="7">
    <source>
        <dbReference type="Proteomes" id="UP001500449"/>
    </source>
</evidence>
<dbReference type="PANTHER" id="PTHR42804:SF1">
    <property type="entry name" value="ALDEHYDE DEHYDROGENASE-RELATED"/>
    <property type="match status" value="1"/>
</dbReference>
<accession>A0ABN2NK09</accession>
<dbReference type="PANTHER" id="PTHR42804">
    <property type="entry name" value="ALDEHYDE DEHYDROGENASE"/>
    <property type="match status" value="1"/>
</dbReference>
<protein>
    <submittedName>
        <fullName evidence="6">Aldehyde dehydrogenase family protein</fullName>
    </submittedName>
</protein>
<feature type="active site" evidence="3">
    <location>
        <position position="252"/>
    </location>
</feature>
<dbReference type="RefSeq" id="WP_344424903.1">
    <property type="nucleotide sequence ID" value="NZ_BAAAQK010000025.1"/>
</dbReference>
<dbReference type="InterPro" id="IPR016161">
    <property type="entry name" value="Ald_DH/histidinol_DH"/>
</dbReference>
<comment type="caution">
    <text evidence="6">The sequence shown here is derived from an EMBL/GenBank/DDBJ whole genome shotgun (WGS) entry which is preliminary data.</text>
</comment>
<feature type="domain" description="Aldehyde dehydrogenase" evidence="5">
    <location>
        <begin position="18"/>
        <end position="473"/>
    </location>
</feature>
<comment type="similarity">
    <text evidence="1 4">Belongs to the aldehyde dehydrogenase family.</text>
</comment>
<sequence>MSETVIGEARMLIDGKLVDAQSGAVFPNIDPATEQVLGHTADAGPEDMEAAIAAARRAFDETDWATDHAFRRRCIEQLSAAVNEAVEEFRRIDVAELGRPFNFALGSIKSNLAPFSAMAELAETYEYEQSLPGNAGVLQREAIGVVGAILTWNCGFMLWATKVIPALAAGNTVVVRPAPETPWGSTLFGRLVAEKTDIPAGVLNIVTSSNPAVAVALTEDPRVDMITFTGSTKVGKQIMAQAAGSVKKVLLELGGKSANIVLDDGNLQAAVGISVGMICVSSGQACGALSRLLLPRSRYEEGIELAAKMFGGMTLGSPWDEKVGQGPQISVAHRDRIVGLMEKAKEEGARLVVGGAATDDEKGYFIQPTLFADVDPDSTIAQEEVFGPVLVVIPYDDDQDAIRIANNSIYGLFGAVFTEDIERGLDVARRVRTGSVMINGAPLFGIGPFGGYKQSGLGREVGLWGFEEFLEMKGISVPARPAA</sequence>
<dbReference type="InterPro" id="IPR015590">
    <property type="entry name" value="Aldehyde_DH_dom"/>
</dbReference>
<dbReference type="PROSITE" id="PS00687">
    <property type="entry name" value="ALDEHYDE_DEHYDR_GLU"/>
    <property type="match status" value="1"/>
</dbReference>
<dbReference type="Gene3D" id="3.40.309.10">
    <property type="entry name" value="Aldehyde Dehydrogenase, Chain A, domain 2"/>
    <property type="match status" value="1"/>
</dbReference>
<evidence type="ECO:0000259" key="5">
    <source>
        <dbReference type="Pfam" id="PF00171"/>
    </source>
</evidence>
<dbReference type="Pfam" id="PF00171">
    <property type="entry name" value="Aldedh"/>
    <property type="match status" value="1"/>
</dbReference>
<keyword evidence="7" id="KW-1185">Reference proteome</keyword>
<name>A0ABN2NK09_9PSEU</name>
<evidence type="ECO:0000256" key="4">
    <source>
        <dbReference type="RuleBase" id="RU003345"/>
    </source>
</evidence>
<proteinExistence type="inferred from homology"/>
<dbReference type="CDD" id="cd07089">
    <property type="entry name" value="ALDH_CddD-AldA-like"/>
    <property type="match status" value="1"/>
</dbReference>
<evidence type="ECO:0000256" key="1">
    <source>
        <dbReference type="ARBA" id="ARBA00009986"/>
    </source>
</evidence>
<dbReference type="EMBL" id="BAAAQK010000025">
    <property type="protein sequence ID" value="GAA1871887.1"/>
    <property type="molecule type" value="Genomic_DNA"/>
</dbReference>
<evidence type="ECO:0000256" key="2">
    <source>
        <dbReference type="ARBA" id="ARBA00023002"/>
    </source>
</evidence>
<dbReference type="InterPro" id="IPR016162">
    <property type="entry name" value="Ald_DH_N"/>
</dbReference>
<dbReference type="Gene3D" id="3.40.605.10">
    <property type="entry name" value="Aldehyde Dehydrogenase, Chain A, domain 1"/>
    <property type="match status" value="1"/>
</dbReference>
<evidence type="ECO:0000313" key="6">
    <source>
        <dbReference type="EMBL" id="GAA1871887.1"/>
    </source>
</evidence>
<evidence type="ECO:0000256" key="3">
    <source>
        <dbReference type="PROSITE-ProRule" id="PRU10007"/>
    </source>
</evidence>
<keyword evidence="2 4" id="KW-0560">Oxidoreductase</keyword>
<gene>
    <name evidence="6" type="ORF">GCM10009836_60960</name>
</gene>